<evidence type="ECO:0000256" key="1">
    <source>
        <dbReference type="SAM" id="MobiDB-lite"/>
    </source>
</evidence>
<name>A0A8X6T5L7_TRICX</name>
<accession>A0A8X6T5L7</accession>
<dbReference type="EMBL" id="BMAU01021356">
    <property type="protein sequence ID" value="GFY20751.1"/>
    <property type="molecule type" value="Genomic_DNA"/>
</dbReference>
<organism evidence="2 3">
    <name type="scientific">Trichonephila clavipes</name>
    <name type="common">Golden silk orbweaver</name>
    <name type="synonym">Nephila clavipes</name>
    <dbReference type="NCBI Taxonomy" id="2585209"/>
    <lineage>
        <taxon>Eukaryota</taxon>
        <taxon>Metazoa</taxon>
        <taxon>Ecdysozoa</taxon>
        <taxon>Arthropoda</taxon>
        <taxon>Chelicerata</taxon>
        <taxon>Arachnida</taxon>
        <taxon>Araneae</taxon>
        <taxon>Araneomorphae</taxon>
        <taxon>Entelegynae</taxon>
        <taxon>Araneoidea</taxon>
        <taxon>Nephilidae</taxon>
        <taxon>Trichonephila</taxon>
    </lineage>
</organism>
<dbReference type="AlphaFoldDB" id="A0A8X6T5L7"/>
<evidence type="ECO:0000313" key="3">
    <source>
        <dbReference type="Proteomes" id="UP000887159"/>
    </source>
</evidence>
<feature type="region of interest" description="Disordered" evidence="1">
    <location>
        <begin position="1"/>
        <end position="33"/>
    </location>
</feature>
<gene>
    <name evidence="2" type="ORF">TNCV_1119851</name>
</gene>
<reference evidence="2" key="1">
    <citation type="submission" date="2020-08" db="EMBL/GenBank/DDBJ databases">
        <title>Multicomponent nature underlies the extraordinary mechanical properties of spider dragline silk.</title>
        <authorList>
            <person name="Kono N."/>
            <person name="Nakamura H."/>
            <person name="Mori M."/>
            <person name="Yoshida Y."/>
            <person name="Ohtoshi R."/>
            <person name="Malay A.D."/>
            <person name="Moran D.A.P."/>
            <person name="Tomita M."/>
            <person name="Numata K."/>
            <person name="Arakawa K."/>
        </authorList>
    </citation>
    <scope>NUCLEOTIDE SEQUENCE</scope>
</reference>
<proteinExistence type="predicted"/>
<dbReference type="Proteomes" id="UP000887159">
    <property type="component" value="Unassembled WGS sequence"/>
</dbReference>
<evidence type="ECO:0000313" key="2">
    <source>
        <dbReference type="EMBL" id="GFY20751.1"/>
    </source>
</evidence>
<keyword evidence="3" id="KW-1185">Reference proteome</keyword>
<comment type="caution">
    <text evidence="2">The sequence shown here is derived from an EMBL/GenBank/DDBJ whole genome shotgun (WGS) entry which is preliminary data.</text>
</comment>
<sequence>MDREGAEGDYAEYGDGPLTQGKVGRLGPHPHRRRTLRHSQHIQFPEAGVHLFCEPSPGPPTDLLGSDGDRHRQVLLCVYISAVRFRVRNEPVTVVLLRHGEECLLFQPRFNHRPAGGLPQLEEVL</sequence>
<protein>
    <submittedName>
        <fullName evidence="2">Uncharacterized protein</fullName>
    </submittedName>
</protein>